<accession>A0A560E4K1</accession>
<sequence>MTSVLPSEMGNEPRALARRGAIYARSRPARDWRPAPRFGNDIVNDTI</sequence>
<dbReference type="STRING" id="1803665.GCA_001641335_01771"/>
<name>A0A560E4K1_9BRAD</name>
<dbReference type="Proteomes" id="UP000319949">
    <property type="component" value="Unassembled WGS sequence"/>
</dbReference>
<dbReference type="RefSeq" id="WP_156527704.1">
    <property type="nucleotide sequence ID" value="NZ_LVEM01000001.1"/>
</dbReference>
<evidence type="ECO:0000313" key="1">
    <source>
        <dbReference type="EMBL" id="TWB04285.1"/>
    </source>
</evidence>
<protein>
    <submittedName>
        <fullName evidence="1">Uncharacterized protein</fullName>
    </submittedName>
</protein>
<reference evidence="1 2" key="1">
    <citation type="submission" date="2019-06" db="EMBL/GenBank/DDBJ databases">
        <title>Genomic Encyclopedia of Type Strains, Phase IV (KMG-V): Genome sequencing to study the core and pangenomes of soil and plant-associated prokaryotes.</title>
        <authorList>
            <person name="Whitman W."/>
        </authorList>
    </citation>
    <scope>NUCLEOTIDE SEQUENCE [LARGE SCALE GENOMIC DNA]</scope>
    <source>
        <strain evidence="1 2">BR 510</strain>
    </source>
</reference>
<gene>
    <name evidence="1" type="ORF">FBZ96_102760</name>
</gene>
<keyword evidence="2" id="KW-1185">Reference proteome</keyword>
<comment type="caution">
    <text evidence="1">The sequence shown here is derived from an EMBL/GenBank/DDBJ whole genome shotgun (WGS) entry which is preliminary data.</text>
</comment>
<dbReference type="EMBL" id="VITK01000002">
    <property type="protein sequence ID" value="TWB04285.1"/>
    <property type="molecule type" value="Genomic_DNA"/>
</dbReference>
<proteinExistence type="predicted"/>
<organism evidence="1 2">
    <name type="scientific">Bradyrhizobium stylosanthis</name>
    <dbReference type="NCBI Taxonomy" id="1803665"/>
    <lineage>
        <taxon>Bacteria</taxon>
        <taxon>Pseudomonadati</taxon>
        <taxon>Pseudomonadota</taxon>
        <taxon>Alphaproteobacteria</taxon>
        <taxon>Hyphomicrobiales</taxon>
        <taxon>Nitrobacteraceae</taxon>
        <taxon>Bradyrhizobium</taxon>
    </lineage>
</organism>
<evidence type="ECO:0000313" key="2">
    <source>
        <dbReference type="Proteomes" id="UP000319949"/>
    </source>
</evidence>
<dbReference type="AlphaFoldDB" id="A0A560E4K1"/>